<name>A0ABW2CDY1_9ACTN</name>
<evidence type="ECO:0000313" key="3">
    <source>
        <dbReference type="Proteomes" id="UP001596380"/>
    </source>
</evidence>
<evidence type="ECO:0008006" key="4">
    <source>
        <dbReference type="Google" id="ProtNLM"/>
    </source>
</evidence>
<reference evidence="3" key="1">
    <citation type="journal article" date="2019" name="Int. J. Syst. Evol. Microbiol.">
        <title>The Global Catalogue of Microorganisms (GCM) 10K type strain sequencing project: providing services to taxonomists for standard genome sequencing and annotation.</title>
        <authorList>
            <consortium name="The Broad Institute Genomics Platform"/>
            <consortium name="The Broad Institute Genome Sequencing Center for Infectious Disease"/>
            <person name="Wu L."/>
            <person name="Ma J."/>
        </authorList>
    </citation>
    <scope>NUCLEOTIDE SEQUENCE [LARGE SCALE GENOMIC DNA]</scope>
    <source>
        <strain evidence="3">JCM 3369</strain>
    </source>
</reference>
<protein>
    <recommendedName>
        <fullName evidence="4">Secreted protein</fullName>
    </recommendedName>
</protein>
<comment type="caution">
    <text evidence="2">The sequence shown here is derived from an EMBL/GenBank/DDBJ whole genome shotgun (WGS) entry which is preliminary data.</text>
</comment>
<keyword evidence="3" id="KW-1185">Reference proteome</keyword>
<dbReference type="RefSeq" id="WP_160821571.1">
    <property type="nucleotide sequence ID" value="NZ_JBHSXE010000001.1"/>
</dbReference>
<sequence length="119" mass="12531">MDHRLAIALVGALSLTGLGAVPARAAPAPPTYTCEKLTSRKTAEGRPFLEGTACLPSNGAPTAVGASLPKPVTVRDKSHRIALVCEDAGTSVRDEKGDPYRHIAVTHRPKSCWLNGFTD</sequence>
<proteinExistence type="predicted"/>
<dbReference type="Proteomes" id="UP001596380">
    <property type="component" value="Unassembled WGS sequence"/>
</dbReference>
<accession>A0ABW2CDY1</accession>
<evidence type="ECO:0000313" key="2">
    <source>
        <dbReference type="EMBL" id="MFC6879597.1"/>
    </source>
</evidence>
<keyword evidence="1" id="KW-0732">Signal</keyword>
<dbReference type="EMBL" id="JBHSXS010000003">
    <property type="protein sequence ID" value="MFC6879597.1"/>
    <property type="molecule type" value="Genomic_DNA"/>
</dbReference>
<organism evidence="2 3">
    <name type="scientific">Actinomadura yumaensis</name>
    <dbReference type="NCBI Taxonomy" id="111807"/>
    <lineage>
        <taxon>Bacteria</taxon>
        <taxon>Bacillati</taxon>
        <taxon>Actinomycetota</taxon>
        <taxon>Actinomycetes</taxon>
        <taxon>Streptosporangiales</taxon>
        <taxon>Thermomonosporaceae</taxon>
        <taxon>Actinomadura</taxon>
    </lineage>
</organism>
<gene>
    <name evidence="2" type="ORF">ACFQKB_07430</name>
</gene>
<feature type="signal peptide" evidence="1">
    <location>
        <begin position="1"/>
        <end position="25"/>
    </location>
</feature>
<evidence type="ECO:0000256" key="1">
    <source>
        <dbReference type="SAM" id="SignalP"/>
    </source>
</evidence>
<feature type="chain" id="PRO_5046596679" description="Secreted protein" evidence="1">
    <location>
        <begin position="26"/>
        <end position="119"/>
    </location>
</feature>